<dbReference type="PANTHER" id="PTHR12210">
    <property type="entry name" value="DULLARD PROTEIN PHOSPHATASE"/>
    <property type="match status" value="1"/>
</dbReference>
<protein>
    <recommendedName>
        <fullName evidence="2">FCP1 homology domain-containing protein</fullName>
    </recommendedName>
</protein>
<dbReference type="NCBIfam" id="TIGR02251">
    <property type="entry name" value="HIF-SF_euk"/>
    <property type="match status" value="1"/>
</dbReference>
<evidence type="ECO:0000256" key="1">
    <source>
        <dbReference type="SAM" id="MobiDB-lite"/>
    </source>
</evidence>
<dbReference type="CDD" id="cd07521">
    <property type="entry name" value="HAD_FCP1-like"/>
    <property type="match status" value="1"/>
</dbReference>
<comment type="caution">
    <text evidence="3">The sequence shown here is derived from an EMBL/GenBank/DDBJ whole genome shotgun (WGS) entry which is preliminary data.</text>
</comment>
<gene>
    <name evidence="3" type="ORF">RND81_07G155900</name>
</gene>
<keyword evidence="4" id="KW-1185">Reference proteome</keyword>
<dbReference type="InterPro" id="IPR023214">
    <property type="entry name" value="HAD_sf"/>
</dbReference>
<evidence type="ECO:0000313" key="4">
    <source>
        <dbReference type="Proteomes" id="UP001443914"/>
    </source>
</evidence>
<evidence type="ECO:0000259" key="2">
    <source>
        <dbReference type="PROSITE" id="PS50969"/>
    </source>
</evidence>
<feature type="region of interest" description="Disordered" evidence="1">
    <location>
        <begin position="1"/>
        <end position="30"/>
    </location>
</feature>
<dbReference type="InterPro" id="IPR011948">
    <property type="entry name" value="Dullard_phosphatase"/>
</dbReference>
<dbReference type="InterPro" id="IPR036412">
    <property type="entry name" value="HAD-like_sf"/>
</dbReference>
<feature type="domain" description="FCP1 homology" evidence="2">
    <location>
        <begin position="113"/>
        <end position="272"/>
    </location>
</feature>
<organism evidence="3 4">
    <name type="scientific">Saponaria officinalis</name>
    <name type="common">Common soapwort</name>
    <name type="synonym">Lychnis saponaria</name>
    <dbReference type="NCBI Taxonomy" id="3572"/>
    <lineage>
        <taxon>Eukaryota</taxon>
        <taxon>Viridiplantae</taxon>
        <taxon>Streptophyta</taxon>
        <taxon>Embryophyta</taxon>
        <taxon>Tracheophyta</taxon>
        <taxon>Spermatophyta</taxon>
        <taxon>Magnoliopsida</taxon>
        <taxon>eudicotyledons</taxon>
        <taxon>Gunneridae</taxon>
        <taxon>Pentapetalae</taxon>
        <taxon>Caryophyllales</taxon>
        <taxon>Caryophyllaceae</taxon>
        <taxon>Caryophylleae</taxon>
        <taxon>Saponaria</taxon>
    </lineage>
</organism>
<dbReference type="SUPFAM" id="SSF56784">
    <property type="entry name" value="HAD-like"/>
    <property type="match status" value="1"/>
</dbReference>
<dbReference type="InterPro" id="IPR050365">
    <property type="entry name" value="TIM50"/>
</dbReference>
<dbReference type="InterPro" id="IPR004274">
    <property type="entry name" value="FCP1_dom"/>
</dbReference>
<sequence length="292" mass="33582">MVSKIIRKTPTKSIKDCRRTGGRRKKTPVKSTTTATSVVIATINESFFTCRRRLVKIFSKLVKISTPKRKSPKKQGFIKLKKSAAMLETKFDQFDENFDKISKTLFFNLPPLQNPEFKTVFLDLDETLIHSTADPPPEKYDFMINPEIDGQIMNFYVLKRPKVDELLEFLSGKFEIVVFTAGLREYASLVLDVLDKNGVINHRLYRDSCREIEGKYVKDLSQMGRDLWKVVIVDDNPNSYAFQPENAIQIKPFVDDLGDNELEKLIKFFGICGDDCVKDVRDVVKSFDSLEN</sequence>
<reference evidence="3" key="1">
    <citation type="submission" date="2024-03" db="EMBL/GenBank/DDBJ databases">
        <title>WGS assembly of Saponaria officinalis var. Norfolk2.</title>
        <authorList>
            <person name="Jenkins J."/>
            <person name="Shu S."/>
            <person name="Grimwood J."/>
            <person name="Barry K."/>
            <person name="Goodstein D."/>
            <person name="Schmutz J."/>
            <person name="Leebens-Mack J."/>
            <person name="Osbourn A."/>
        </authorList>
    </citation>
    <scope>NUCLEOTIDE SEQUENCE [LARGE SCALE GENOMIC DNA]</scope>
    <source>
        <strain evidence="3">JIC</strain>
    </source>
</reference>
<dbReference type="SMART" id="SM00577">
    <property type="entry name" value="CPDc"/>
    <property type="match status" value="1"/>
</dbReference>
<name>A0AAW1JRC3_SAPOF</name>
<accession>A0AAW1JRC3</accession>
<dbReference type="AlphaFoldDB" id="A0AAW1JRC3"/>
<dbReference type="Pfam" id="PF03031">
    <property type="entry name" value="NIF"/>
    <property type="match status" value="1"/>
</dbReference>
<proteinExistence type="predicted"/>
<evidence type="ECO:0000313" key="3">
    <source>
        <dbReference type="EMBL" id="KAK9706845.1"/>
    </source>
</evidence>
<dbReference type="EMBL" id="JBDFQZ010000007">
    <property type="protein sequence ID" value="KAK9706845.1"/>
    <property type="molecule type" value="Genomic_DNA"/>
</dbReference>
<dbReference type="Gene3D" id="3.40.50.1000">
    <property type="entry name" value="HAD superfamily/HAD-like"/>
    <property type="match status" value="1"/>
</dbReference>
<dbReference type="Proteomes" id="UP001443914">
    <property type="component" value="Unassembled WGS sequence"/>
</dbReference>
<feature type="compositionally biased region" description="Basic residues" evidence="1">
    <location>
        <begin position="1"/>
        <end position="10"/>
    </location>
</feature>
<dbReference type="GO" id="GO:0016791">
    <property type="term" value="F:phosphatase activity"/>
    <property type="evidence" value="ECO:0007669"/>
    <property type="project" value="InterPro"/>
</dbReference>
<dbReference type="PROSITE" id="PS50969">
    <property type="entry name" value="FCP1"/>
    <property type="match status" value="1"/>
</dbReference>
<dbReference type="FunFam" id="3.40.50.1000:FF:000093">
    <property type="entry name" value="NLI interacting factor-like phosphatase family protein"/>
    <property type="match status" value="1"/>
</dbReference>